<feature type="coiled-coil region" evidence="10">
    <location>
        <begin position="1013"/>
        <end position="1082"/>
    </location>
</feature>
<dbReference type="OrthoDB" id="5549158at2759"/>
<keyword evidence="3" id="KW-0653">Protein transport</keyword>
<dbReference type="InterPro" id="IPR025655">
    <property type="entry name" value="PEX14"/>
</dbReference>
<reference evidence="14" key="2">
    <citation type="submission" date="2015-01" db="EMBL/GenBank/DDBJ databases">
        <title>Evolutionary Origins and Diversification of the Mycorrhizal Mutualists.</title>
        <authorList>
            <consortium name="DOE Joint Genome Institute"/>
            <consortium name="Mycorrhizal Genomics Consortium"/>
            <person name="Kohler A."/>
            <person name="Kuo A."/>
            <person name="Nagy L.G."/>
            <person name="Floudas D."/>
            <person name="Copeland A."/>
            <person name="Barry K.W."/>
            <person name="Cichocki N."/>
            <person name="Veneault-Fourrey C."/>
            <person name="LaButti K."/>
            <person name="Lindquist E.A."/>
            <person name="Lipzen A."/>
            <person name="Lundell T."/>
            <person name="Morin E."/>
            <person name="Murat C."/>
            <person name="Riley R."/>
            <person name="Ohm R."/>
            <person name="Sun H."/>
            <person name="Tunlid A."/>
            <person name="Henrissat B."/>
            <person name="Grigoriev I.V."/>
            <person name="Hibbett D.S."/>
            <person name="Martin F."/>
        </authorList>
    </citation>
    <scope>NUCLEOTIDE SEQUENCE [LARGE SCALE GENOMIC DNA]</scope>
    <source>
        <strain evidence="14">Marx 270</strain>
    </source>
</reference>
<comment type="similarity">
    <text evidence="1">Belongs to the peroxin-14 family.</text>
</comment>
<sequence>MTTPDRQDLISNAVAFLSDFSVSAIVDSIRHTSDDPHKTQQAPLAQRVQFLEAKGLTSPEIEEALKQSANKTPPPQPSPPTHSHSVLYGPSPYNALQPQLWDWRDYFITAVISGTVVYGAVSLFKASHRCHYPMQPKYLAPHLKPPTATAYEQDRDELTAQFDAAEALLREIQDETASVRAAVEEQREKVDKATKDVESVVVEMREGEARTRDEMREIRDEVENIREMLPKMIENNKEAQKQSLSELQQELKSLKTLLLSRSGTLSSTPSTSLPALAGRPSIPSWQLVGASPTPSSEPAGGSRTGTFTPPIQSNGKGKDLEIPPRVCFNLTMFSQFRQVVETLVQDQSSPGDEPPSSTRSRSSDVNTSRSSSQLAESAFLNLRKSLATQRAGTVLPQRSASPQSRSGSPQPPSVPKSSSDTGLRKSTLEERLRASFTVGETPSSATSNPSSSRASPGPDTSPALSPELIPLPESPIQATPNFPTEECTIPAPHSPSPPPTSLENTAPSTLDSVLQNVAVPSSVHNQLGVEPHASGTNTNGDVAQELAPEHVDDCPTVATVSAGSSTKADAHLSPDHLETPPAFHESPVSVIPQTADVEALQERLKLVEQRFTDMSTSFKKLQAERFAADALIRELTPLEDVKNVAALRDYLTNMNMKLELSQDELQRLGGKLTRQEEHIEELRDVHRLEIASHLDHVGKLKQQLAEAEALISASQASASQTEEEEIKKKSEIAQLNADVSKAKEIAKEEEEKRVKAVSLLKTVRQKLVKAEKERDDAVRELNEIKEQERQEREKLKSERVRLQSEVDAVNLEREKAVAGLRAQFDKELAAVNDRAEKEISSTRTQFAAEFDRLKTSHSAELAAKESHILTLEKSVNNLSNENKSFFDQLQLRQAELESSQLHAESLQSQNTELQFQLRAVQERVALLTDELSDLRSEHESRLQGCGALTEDVSHLINSVETKYEAKISELRRTMAAAERERTESEANWSKKLLLKAREADELRSFLQTSTRSREQEEDVAESLRTMVERLKGDAQLQQSRLSELQSLVEQMKANETTLQSHLSEARAEADEHRMQADESKAREAQLRTYNKAQELRKVQNSATLLERQRNPGVGYWSSRTGTADSRTSVSSPSDTPSRAVSPELQTAATVAKRDEDINYEYLRNVILQFLEHKEMRPNLVRVLSTILRFTPQETRRLIAKV</sequence>
<dbReference type="InterPro" id="IPR006785">
    <property type="entry name" value="Pex14_N"/>
</dbReference>
<evidence type="ECO:0000256" key="2">
    <source>
        <dbReference type="ARBA" id="ARBA00022448"/>
    </source>
</evidence>
<feature type="domain" description="GRIP" evidence="12">
    <location>
        <begin position="1152"/>
        <end position="1200"/>
    </location>
</feature>
<feature type="compositionally biased region" description="Low complexity" evidence="11">
    <location>
        <begin position="396"/>
        <end position="408"/>
    </location>
</feature>
<keyword evidence="2" id="KW-0813">Transport</keyword>
<feature type="region of interest" description="Disordered" evidence="11">
    <location>
        <begin position="1109"/>
        <end position="1145"/>
    </location>
</feature>
<dbReference type="Gene3D" id="1.10.10.10">
    <property type="entry name" value="Winged helix-like DNA-binding domain superfamily/Winged helix DNA-binding domain"/>
    <property type="match status" value="1"/>
</dbReference>
<evidence type="ECO:0000256" key="8">
    <source>
        <dbReference type="ARBA" id="ARBA00029691"/>
    </source>
</evidence>
<keyword evidence="14" id="KW-1185">Reference proteome</keyword>
<feature type="region of interest" description="Disordered" evidence="11">
    <location>
        <begin position="344"/>
        <end position="374"/>
    </location>
</feature>
<dbReference type="Gene3D" id="1.10.220.60">
    <property type="entry name" value="GRIP domain"/>
    <property type="match status" value="1"/>
</dbReference>
<dbReference type="STRING" id="870435.A0A0C3P534"/>
<feature type="region of interest" description="Disordered" evidence="11">
    <location>
        <begin position="66"/>
        <end position="86"/>
    </location>
</feature>
<dbReference type="PANTHER" id="PTHR23058:SF0">
    <property type="entry name" value="PEROXISOMAL MEMBRANE PROTEIN PEX14"/>
    <property type="match status" value="1"/>
</dbReference>
<evidence type="ECO:0000256" key="7">
    <source>
        <dbReference type="ARBA" id="ARBA00029502"/>
    </source>
</evidence>
<feature type="coiled-coil region" evidence="10">
    <location>
        <begin position="148"/>
        <end position="257"/>
    </location>
</feature>
<dbReference type="InterPro" id="IPR000237">
    <property type="entry name" value="GRIP_dom"/>
</dbReference>
<dbReference type="GO" id="GO:0005102">
    <property type="term" value="F:signaling receptor binding"/>
    <property type="evidence" value="ECO:0007669"/>
    <property type="project" value="TreeGrafter"/>
</dbReference>
<dbReference type="HOGENOM" id="CLU_007533_0_0_1"/>
<dbReference type="Pfam" id="PF04695">
    <property type="entry name" value="Pex14_N"/>
    <property type="match status" value="1"/>
</dbReference>
<feature type="compositionally biased region" description="Basic and acidic residues" evidence="11">
    <location>
        <begin position="422"/>
        <end position="433"/>
    </location>
</feature>
<dbReference type="PROSITE" id="PS50913">
    <property type="entry name" value="GRIP"/>
    <property type="match status" value="1"/>
</dbReference>
<dbReference type="EMBL" id="KN831957">
    <property type="protein sequence ID" value="KIO08210.1"/>
    <property type="molecule type" value="Genomic_DNA"/>
</dbReference>
<accession>A0A0C3P534</accession>
<feature type="region of interest" description="Disordered" evidence="11">
    <location>
        <begin position="390"/>
        <end position="507"/>
    </location>
</feature>
<evidence type="ECO:0000256" key="6">
    <source>
        <dbReference type="ARBA" id="ARBA00023140"/>
    </source>
</evidence>
<keyword evidence="5" id="KW-0472">Membrane</keyword>
<feature type="compositionally biased region" description="Polar residues" evidence="11">
    <location>
        <begin position="1117"/>
        <end position="1145"/>
    </location>
</feature>
<feature type="compositionally biased region" description="Low complexity" evidence="11">
    <location>
        <begin position="441"/>
        <end position="476"/>
    </location>
</feature>
<dbReference type="InParanoid" id="A0A0C3P534"/>
<keyword evidence="10" id="KW-0175">Coiled coil</keyword>
<evidence type="ECO:0000256" key="11">
    <source>
        <dbReference type="SAM" id="MobiDB-lite"/>
    </source>
</evidence>
<dbReference type="GO" id="GO:0016560">
    <property type="term" value="P:protein import into peroxisome matrix, docking"/>
    <property type="evidence" value="ECO:0007669"/>
    <property type="project" value="InterPro"/>
</dbReference>
<dbReference type="Pfam" id="PF01465">
    <property type="entry name" value="GRIP"/>
    <property type="match status" value="1"/>
</dbReference>
<evidence type="ECO:0000313" key="14">
    <source>
        <dbReference type="Proteomes" id="UP000054217"/>
    </source>
</evidence>
<feature type="compositionally biased region" description="Low complexity" evidence="11">
    <location>
        <begin position="356"/>
        <end position="372"/>
    </location>
</feature>
<feature type="compositionally biased region" description="Polar residues" evidence="11">
    <location>
        <begin position="304"/>
        <end position="315"/>
    </location>
</feature>
<keyword evidence="4" id="KW-0811">Translocation</keyword>
<evidence type="ECO:0000313" key="13">
    <source>
        <dbReference type="EMBL" id="KIO08210.1"/>
    </source>
</evidence>
<evidence type="ECO:0000259" key="12">
    <source>
        <dbReference type="PROSITE" id="PS50913"/>
    </source>
</evidence>
<feature type="coiled-coil region" evidence="10">
    <location>
        <begin position="861"/>
        <end position="987"/>
    </location>
</feature>
<dbReference type="SMART" id="SM00755">
    <property type="entry name" value="Grip"/>
    <property type="match status" value="1"/>
</dbReference>
<evidence type="ECO:0000256" key="9">
    <source>
        <dbReference type="ARBA" id="ARBA00046271"/>
    </source>
</evidence>
<evidence type="ECO:0000256" key="10">
    <source>
        <dbReference type="SAM" id="Coils"/>
    </source>
</evidence>
<reference evidence="13 14" key="1">
    <citation type="submission" date="2014-04" db="EMBL/GenBank/DDBJ databases">
        <authorList>
            <consortium name="DOE Joint Genome Institute"/>
            <person name="Kuo A."/>
            <person name="Kohler A."/>
            <person name="Costa M.D."/>
            <person name="Nagy L.G."/>
            <person name="Floudas D."/>
            <person name="Copeland A."/>
            <person name="Barry K.W."/>
            <person name="Cichocki N."/>
            <person name="Veneault-Fourrey C."/>
            <person name="LaButti K."/>
            <person name="Lindquist E.A."/>
            <person name="Lipzen A."/>
            <person name="Lundell T."/>
            <person name="Morin E."/>
            <person name="Murat C."/>
            <person name="Sun H."/>
            <person name="Tunlid A."/>
            <person name="Henrissat B."/>
            <person name="Grigoriev I.V."/>
            <person name="Hibbett D.S."/>
            <person name="Martin F."/>
            <person name="Nordberg H.P."/>
            <person name="Cantor M.N."/>
            <person name="Hua S.X."/>
        </authorList>
    </citation>
    <scope>NUCLEOTIDE SEQUENCE [LARGE SCALE GENOMIC DNA]</scope>
    <source>
        <strain evidence="13 14">Marx 270</strain>
    </source>
</reference>
<gene>
    <name evidence="13" type="ORF">M404DRAFT_134154</name>
</gene>
<name>A0A0C3P534_PISTI</name>
<evidence type="ECO:0000256" key="4">
    <source>
        <dbReference type="ARBA" id="ARBA00023010"/>
    </source>
</evidence>
<dbReference type="Proteomes" id="UP000054217">
    <property type="component" value="Unassembled WGS sequence"/>
</dbReference>
<evidence type="ECO:0000256" key="5">
    <source>
        <dbReference type="ARBA" id="ARBA00023136"/>
    </source>
</evidence>
<feature type="region of interest" description="Disordered" evidence="11">
    <location>
        <begin position="263"/>
        <end position="321"/>
    </location>
</feature>
<dbReference type="InterPro" id="IPR036388">
    <property type="entry name" value="WH-like_DNA-bd_sf"/>
</dbReference>
<evidence type="ECO:0000256" key="1">
    <source>
        <dbReference type="ARBA" id="ARBA00005443"/>
    </source>
</evidence>
<dbReference type="PANTHER" id="PTHR23058">
    <property type="entry name" value="PEROXISOMAL MEMBRANE PROTEIN PEX14"/>
    <property type="match status" value="1"/>
</dbReference>
<evidence type="ECO:0000256" key="3">
    <source>
        <dbReference type="ARBA" id="ARBA00022927"/>
    </source>
</evidence>
<comment type="subcellular location">
    <subcellularLocation>
        <location evidence="9">Peroxisome membrane</location>
    </subcellularLocation>
</comment>
<feature type="coiled-coil region" evidence="10">
    <location>
        <begin position="665"/>
        <end position="812"/>
    </location>
</feature>
<feature type="compositionally biased region" description="Low complexity" evidence="11">
    <location>
        <begin position="263"/>
        <end position="274"/>
    </location>
</feature>
<dbReference type="GO" id="GO:0005778">
    <property type="term" value="C:peroxisomal membrane"/>
    <property type="evidence" value="ECO:0007669"/>
    <property type="project" value="UniProtKB-SubCell"/>
</dbReference>
<organism evidence="13 14">
    <name type="scientific">Pisolithus tinctorius Marx 270</name>
    <dbReference type="NCBI Taxonomy" id="870435"/>
    <lineage>
        <taxon>Eukaryota</taxon>
        <taxon>Fungi</taxon>
        <taxon>Dikarya</taxon>
        <taxon>Basidiomycota</taxon>
        <taxon>Agaricomycotina</taxon>
        <taxon>Agaricomycetes</taxon>
        <taxon>Agaricomycetidae</taxon>
        <taxon>Boletales</taxon>
        <taxon>Sclerodermatineae</taxon>
        <taxon>Pisolithaceae</taxon>
        <taxon>Pisolithus</taxon>
    </lineage>
</organism>
<proteinExistence type="inferred from homology"/>
<keyword evidence="6" id="KW-0576">Peroxisome</keyword>
<dbReference type="AlphaFoldDB" id="A0A0C3P534"/>
<protein>
    <recommendedName>
        <fullName evidence="7">Peroxisomal membrane protein PEX14</fullName>
    </recommendedName>
    <alternativeName>
        <fullName evidence="8">Peroxin-14</fullName>
    </alternativeName>
</protein>
<dbReference type="GO" id="GO:1990429">
    <property type="term" value="C:peroxisomal importomer complex"/>
    <property type="evidence" value="ECO:0007669"/>
    <property type="project" value="TreeGrafter"/>
</dbReference>